<name>A0A8K0G8E5_IGNLU</name>
<proteinExistence type="predicted"/>
<dbReference type="Proteomes" id="UP000801492">
    <property type="component" value="Unassembled WGS sequence"/>
</dbReference>
<keyword evidence="2" id="KW-1185">Reference proteome</keyword>
<dbReference type="SUPFAM" id="SSF56219">
    <property type="entry name" value="DNase I-like"/>
    <property type="match status" value="1"/>
</dbReference>
<protein>
    <submittedName>
        <fullName evidence="1">Uncharacterized protein</fullName>
    </submittedName>
</protein>
<organism evidence="1 2">
    <name type="scientific">Ignelater luminosus</name>
    <name type="common">Cucubano</name>
    <name type="synonym">Pyrophorus luminosus</name>
    <dbReference type="NCBI Taxonomy" id="2038154"/>
    <lineage>
        <taxon>Eukaryota</taxon>
        <taxon>Metazoa</taxon>
        <taxon>Ecdysozoa</taxon>
        <taxon>Arthropoda</taxon>
        <taxon>Hexapoda</taxon>
        <taxon>Insecta</taxon>
        <taxon>Pterygota</taxon>
        <taxon>Neoptera</taxon>
        <taxon>Endopterygota</taxon>
        <taxon>Coleoptera</taxon>
        <taxon>Polyphaga</taxon>
        <taxon>Elateriformia</taxon>
        <taxon>Elateroidea</taxon>
        <taxon>Elateridae</taxon>
        <taxon>Agrypninae</taxon>
        <taxon>Pyrophorini</taxon>
        <taxon>Ignelater</taxon>
    </lineage>
</organism>
<dbReference type="OrthoDB" id="6369087at2759"/>
<evidence type="ECO:0000313" key="1">
    <source>
        <dbReference type="EMBL" id="KAF2895440.1"/>
    </source>
</evidence>
<gene>
    <name evidence="1" type="ORF">ILUMI_10734</name>
</gene>
<dbReference type="EMBL" id="VTPC01005914">
    <property type="protein sequence ID" value="KAF2895440.1"/>
    <property type="molecule type" value="Genomic_DNA"/>
</dbReference>
<comment type="caution">
    <text evidence="1">The sequence shown here is derived from an EMBL/GenBank/DDBJ whole genome shotgun (WGS) entry which is preliminary data.</text>
</comment>
<evidence type="ECO:0000313" key="2">
    <source>
        <dbReference type="Proteomes" id="UP000801492"/>
    </source>
</evidence>
<dbReference type="AlphaFoldDB" id="A0A8K0G8E5"/>
<accession>A0A8K0G8E5</accession>
<reference evidence="1" key="1">
    <citation type="submission" date="2019-08" db="EMBL/GenBank/DDBJ databases">
        <title>The genome of the North American firefly Photinus pyralis.</title>
        <authorList>
            <consortium name="Photinus pyralis genome working group"/>
            <person name="Fallon T.R."/>
            <person name="Sander Lower S.E."/>
            <person name="Weng J.-K."/>
        </authorList>
    </citation>
    <scope>NUCLEOTIDE SEQUENCE</scope>
    <source>
        <strain evidence="1">TRF0915ILg1</strain>
        <tissue evidence="1">Whole body</tissue>
    </source>
</reference>
<dbReference type="Gene3D" id="3.60.10.10">
    <property type="entry name" value="Endonuclease/exonuclease/phosphatase"/>
    <property type="match status" value="1"/>
</dbReference>
<dbReference type="InterPro" id="IPR036691">
    <property type="entry name" value="Endo/exonu/phosph_ase_sf"/>
</dbReference>
<sequence>MSKAFARCGGQIRAKLHSIKYTVYYSGNDTPEHCHGMGITVSKHLNKAVKHFVPISDRIAILQMEGKPVNINIIIAYAPTAQKKDAIVEQFYEKIQQTLKLTKTHHVNSKSEKVIARTMLVTGLVERNERGERLIQHCQEKDLTVLNTFLQLPARRLSTWRSPQDNSQNIIENQIHYTLIKKRFWNSVLSVSTYPSAHIGSDHNLLMGVIVLRLK</sequence>